<keyword evidence="2" id="KW-1185">Reference proteome</keyword>
<evidence type="ECO:0000313" key="1">
    <source>
        <dbReference type="EMBL" id="ACI97512.1"/>
    </source>
</evidence>
<dbReference type="HOGENOM" id="CLU_1523981_0_0_5"/>
<dbReference type="eggNOG" id="COG1595">
    <property type="taxonomic scope" value="Bacteria"/>
</dbReference>
<name>B6IPX6_RHOCS</name>
<evidence type="ECO:0008006" key="3">
    <source>
        <dbReference type="Google" id="ProtNLM"/>
    </source>
</evidence>
<dbReference type="STRING" id="414684.RC1_0063"/>
<dbReference type="KEGG" id="rce:RC1_0063"/>
<reference evidence="1 2" key="1">
    <citation type="journal article" date="2010" name="BMC Genomics">
        <title>Metabolic flexibility revealed in the genome of the cyst-forming alpha-1 proteobacterium Rhodospirillum centenum.</title>
        <authorList>
            <person name="Lu Y.K."/>
            <person name="Marden J."/>
            <person name="Han M."/>
            <person name="Swingley W.D."/>
            <person name="Mastrian S.D."/>
            <person name="Chowdhury S.R."/>
            <person name="Hao J."/>
            <person name="Helmy T."/>
            <person name="Kim S."/>
            <person name="Kurdoglu A.A."/>
            <person name="Matthies H.J."/>
            <person name="Rollo D."/>
            <person name="Stothard P."/>
            <person name="Blankenship R.E."/>
            <person name="Bauer C.E."/>
            <person name="Touchman J.W."/>
        </authorList>
    </citation>
    <scope>NUCLEOTIDE SEQUENCE [LARGE SCALE GENOMIC DNA]</scope>
    <source>
        <strain evidence="2">ATCC 51521 / SW</strain>
    </source>
</reference>
<dbReference type="Pfam" id="PF11994">
    <property type="entry name" value="DUF3489"/>
    <property type="match status" value="1"/>
</dbReference>
<accession>B6IPX6</accession>
<dbReference type="OrthoDB" id="7206991at2"/>
<evidence type="ECO:0000313" key="2">
    <source>
        <dbReference type="Proteomes" id="UP000001591"/>
    </source>
</evidence>
<sequence length="176" mass="18353">MTTLSDLTLTQLATAYGALSGTETGPKTFNSKARAISRLEALLAERGLTIADALRAAGIAADVAFDDSGCDPEPAGASGGDDRPGADLEAAVTAIEETLAAEPPRTKRSRADSKQAQMIALLRRPEGTTIAEIAAATGWQAHTVRGFFAGALKKKLGLTVTSEKVEERGRVYRIAP</sequence>
<organism evidence="1 2">
    <name type="scientific">Rhodospirillum centenum (strain ATCC 51521 / SW)</name>
    <dbReference type="NCBI Taxonomy" id="414684"/>
    <lineage>
        <taxon>Bacteria</taxon>
        <taxon>Pseudomonadati</taxon>
        <taxon>Pseudomonadota</taxon>
        <taxon>Alphaproteobacteria</taxon>
        <taxon>Rhodospirillales</taxon>
        <taxon>Rhodospirillaceae</taxon>
        <taxon>Rhodospirillum</taxon>
    </lineage>
</organism>
<dbReference type="RefSeq" id="WP_012565303.1">
    <property type="nucleotide sequence ID" value="NC_011420.2"/>
</dbReference>
<dbReference type="AlphaFoldDB" id="B6IPX6"/>
<proteinExistence type="predicted"/>
<dbReference type="InterPro" id="IPR021880">
    <property type="entry name" value="DUF3489"/>
</dbReference>
<protein>
    <recommendedName>
        <fullName evidence="3">DUF3489 domain-containing protein</fullName>
    </recommendedName>
</protein>
<dbReference type="EMBL" id="CP000613">
    <property type="protein sequence ID" value="ACI97512.1"/>
    <property type="molecule type" value="Genomic_DNA"/>
</dbReference>
<gene>
    <name evidence="1" type="ordered locus">RC1_0063</name>
</gene>
<dbReference type="Proteomes" id="UP000001591">
    <property type="component" value="Chromosome"/>
</dbReference>